<dbReference type="InterPro" id="IPR002711">
    <property type="entry name" value="HNH"/>
</dbReference>
<evidence type="ECO:0000256" key="3">
    <source>
        <dbReference type="ARBA" id="ARBA00038412"/>
    </source>
</evidence>
<keyword evidence="8" id="KW-1185">Reference proteome</keyword>
<feature type="region of interest" description="Disordered" evidence="5">
    <location>
        <begin position="108"/>
        <end position="132"/>
    </location>
</feature>
<dbReference type="InterPro" id="IPR003615">
    <property type="entry name" value="HNH_nuc"/>
</dbReference>
<dbReference type="Proteomes" id="UP000250603">
    <property type="component" value="Unassembled WGS sequence"/>
</dbReference>
<name>A0ABX9EUY1_9ENTR</name>
<dbReference type="PANTHER" id="PTHR41286:SF1">
    <property type="entry name" value="HNH NUCLEASE YAJD-RELATED"/>
    <property type="match status" value="1"/>
</dbReference>
<keyword evidence="1" id="KW-0540">Nuclease</keyword>
<dbReference type="RefSeq" id="WP_112018929.1">
    <property type="nucleotide sequence ID" value="NZ_QMCK01000088.1"/>
</dbReference>
<dbReference type="PANTHER" id="PTHR41286">
    <property type="entry name" value="HNH NUCLEASE YAJD-RELATED"/>
    <property type="match status" value="1"/>
</dbReference>
<reference evidence="7 8" key="1">
    <citation type="submission" date="2018-06" db="EMBL/GenBank/DDBJ databases">
        <title>ACT-28, a chromosomally-encoded AmpC with carbapenemase activity from Enterobacter kobei.</title>
        <authorList>
            <person name="Jousset A.B."/>
            <person name="Oueslati S."/>
            <person name="Bernabeu S."/>
            <person name="Takissian J."/>
            <person name="Creton E."/>
            <person name="Vogel A."/>
            <person name="Cotellon G."/>
            <person name="Bonnin R.A."/>
            <person name="Dortet L."/>
            <person name="Naas T."/>
        </authorList>
    </citation>
    <scope>NUCLEOTIDE SEQUENCE [LARGE SCALE GENOMIC DNA]</scope>
    <source>
        <strain evidence="7 8">149H6</strain>
    </source>
</reference>
<organism evidence="7 8">
    <name type="scientific">Enterobacter kobei</name>
    <dbReference type="NCBI Taxonomy" id="208224"/>
    <lineage>
        <taxon>Bacteria</taxon>
        <taxon>Pseudomonadati</taxon>
        <taxon>Pseudomonadota</taxon>
        <taxon>Gammaproteobacteria</taxon>
        <taxon>Enterobacterales</taxon>
        <taxon>Enterobacteriaceae</taxon>
        <taxon>Enterobacter</taxon>
        <taxon>Enterobacter cloacae complex</taxon>
    </lineage>
</organism>
<gene>
    <name evidence="7" type="ORF">DP181_23150</name>
</gene>
<dbReference type="Gene3D" id="1.10.30.50">
    <property type="match status" value="1"/>
</dbReference>
<dbReference type="EMBL" id="QMCK01000088">
    <property type="protein sequence ID" value="RAY20247.1"/>
    <property type="molecule type" value="Genomic_DNA"/>
</dbReference>
<sequence>MPWQPLRRCTEPGCNKRVKSGKCDEHKREAWRAEDARRGHRRARGYSASWEKYRAQYLKRYPLCVECQKHGLYVPAKIVDHIIPINGGDDVLFWPEWNHQPLCQVHHNQKTTQQDPTTKAKRKAGLYREQEERAARRNDWMYEADNDRARTAAAD</sequence>
<dbReference type="Pfam" id="PF01844">
    <property type="entry name" value="HNH"/>
    <property type="match status" value="1"/>
</dbReference>
<keyword evidence="7" id="KW-0255">Endonuclease</keyword>
<evidence type="ECO:0000256" key="2">
    <source>
        <dbReference type="ARBA" id="ARBA00022801"/>
    </source>
</evidence>
<evidence type="ECO:0000313" key="8">
    <source>
        <dbReference type="Proteomes" id="UP000250603"/>
    </source>
</evidence>
<evidence type="ECO:0000256" key="5">
    <source>
        <dbReference type="SAM" id="MobiDB-lite"/>
    </source>
</evidence>
<evidence type="ECO:0000259" key="6">
    <source>
        <dbReference type="SMART" id="SM00507"/>
    </source>
</evidence>
<accession>A0ABX9EUY1</accession>
<comment type="caution">
    <text evidence="7">The sequence shown here is derived from an EMBL/GenBank/DDBJ whole genome shotgun (WGS) entry which is preliminary data.</text>
</comment>
<evidence type="ECO:0000313" key="7">
    <source>
        <dbReference type="EMBL" id="RAY20247.1"/>
    </source>
</evidence>
<dbReference type="CDD" id="cd00085">
    <property type="entry name" value="HNHc"/>
    <property type="match status" value="1"/>
</dbReference>
<protein>
    <recommendedName>
        <fullName evidence="4">Putative HNH nuclease YajD</fullName>
    </recommendedName>
</protein>
<keyword evidence="2" id="KW-0378">Hydrolase</keyword>
<feature type="domain" description="HNH nuclease" evidence="6">
    <location>
        <begin position="52"/>
        <end position="108"/>
    </location>
</feature>
<evidence type="ECO:0000256" key="4">
    <source>
        <dbReference type="ARBA" id="ARBA00040194"/>
    </source>
</evidence>
<dbReference type="GO" id="GO:0004519">
    <property type="term" value="F:endonuclease activity"/>
    <property type="evidence" value="ECO:0007669"/>
    <property type="project" value="UniProtKB-KW"/>
</dbReference>
<dbReference type="SMART" id="SM00507">
    <property type="entry name" value="HNHc"/>
    <property type="match status" value="1"/>
</dbReference>
<proteinExistence type="inferred from homology"/>
<evidence type="ECO:0000256" key="1">
    <source>
        <dbReference type="ARBA" id="ARBA00022722"/>
    </source>
</evidence>
<comment type="similarity">
    <text evidence="3">Belongs to the HNH nuclease family.</text>
</comment>